<dbReference type="Proteomes" id="UP000837801">
    <property type="component" value="Unassembled WGS sequence"/>
</dbReference>
<keyword evidence="2" id="KW-1185">Reference proteome</keyword>
<proteinExistence type="predicted"/>
<evidence type="ECO:0000313" key="2">
    <source>
        <dbReference type="Proteomes" id="UP000837801"/>
    </source>
</evidence>
<name>A0A9P0VZL2_9ASCO</name>
<accession>A0A9P0VZL2</accession>
<gene>
    <name evidence="1" type="ORF">CLIB1423_12S01222</name>
</gene>
<comment type="caution">
    <text evidence="1">The sequence shown here is derived from an EMBL/GenBank/DDBJ whole genome shotgun (WGS) entry which is preliminary data.</text>
</comment>
<protein>
    <submittedName>
        <fullName evidence="1">Uncharacterized protein</fullName>
    </submittedName>
</protein>
<organism evidence="1 2">
    <name type="scientific">[Candida] railenensis</name>
    <dbReference type="NCBI Taxonomy" id="45579"/>
    <lineage>
        <taxon>Eukaryota</taxon>
        <taxon>Fungi</taxon>
        <taxon>Dikarya</taxon>
        <taxon>Ascomycota</taxon>
        <taxon>Saccharomycotina</taxon>
        <taxon>Pichiomycetes</taxon>
        <taxon>Debaryomycetaceae</taxon>
        <taxon>Kurtzmaniella</taxon>
    </lineage>
</organism>
<reference evidence="1" key="1">
    <citation type="submission" date="2022-03" db="EMBL/GenBank/DDBJ databases">
        <authorList>
            <person name="Legras J.-L."/>
            <person name="Devillers H."/>
            <person name="Grondin C."/>
        </authorList>
    </citation>
    <scope>NUCLEOTIDE SEQUENCE</scope>
    <source>
        <strain evidence="1">CLIB 1423</strain>
    </source>
</reference>
<sequence length="271" mass="29973">MPQFRKRKAESSSVTSSTKIENFLGLEDSPGGKIQPIKKIPDDDKVINALNKLSSTTTSETSDSTVVLKIIVSLTEAEYFTSTIDLITDQFKLTDFFISKQVEGSVDRFITLSGSVNSVCRASVYISYCLAAKLNNFSSSNSFTLKSNNYCLSFFERPRNGGAKSWAAIGASNGTRVFDYSDSYCRSNSLGTVYIRGDFHSIFNSLLIIIQSRDELATDGPYYIDDDFIQQVSVTGNYGNPVLFQRQEVNAGVLDNSTEEVLSFIEIQKVS</sequence>
<dbReference type="AlphaFoldDB" id="A0A9P0VZL2"/>
<evidence type="ECO:0000313" key="1">
    <source>
        <dbReference type="EMBL" id="CAH2353710.1"/>
    </source>
</evidence>
<dbReference type="EMBL" id="CAKXYY010000012">
    <property type="protein sequence ID" value="CAH2353710.1"/>
    <property type="molecule type" value="Genomic_DNA"/>
</dbReference>
<dbReference type="OrthoDB" id="4081078at2759"/>